<dbReference type="EMBL" id="NMPR01000199">
    <property type="protein sequence ID" value="KAA8628210.1"/>
    <property type="molecule type" value="Genomic_DNA"/>
</dbReference>
<feature type="region of interest" description="Disordered" evidence="1">
    <location>
        <begin position="83"/>
        <end position="105"/>
    </location>
</feature>
<dbReference type="Proteomes" id="UP000433876">
    <property type="component" value="Unassembled WGS sequence"/>
</dbReference>
<protein>
    <submittedName>
        <fullName evidence="2">Uncharacterized protein</fullName>
    </submittedName>
</protein>
<dbReference type="VEuPathDB" id="FungiDB:SMAC_09277"/>
<evidence type="ECO:0000313" key="2">
    <source>
        <dbReference type="EMBL" id="KAA8628210.1"/>
    </source>
</evidence>
<evidence type="ECO:0000313" key="3">
    <source>
        <dbReference type="Proteomes" id="UP000433876"/>
    </source>
</evidence>
<name>A0A8S8ZGE5_SORMA</name>
<proteinExistence type="predicted"/>
<comment type="caution">
    <text evidence="2">The sequence shown here is derived from an EMBL/GenBank/DDBJ whole genome shotgun (WGS) entry which is preliminary data.</text>
</comment>
<evidence type="ECO:0000256" key="1">
    <source>
        <dbReference type="SAM" id="MobiDB-lite"/>
    </source>
</evidence>
<reference evidence="2 3" key="1">
    <citation type="submission" date="2017-07" db="EMBL/GenBank/DDBJ databases">
        <title>Genome sequence of the Sordaria macrospora wild type strain R19027.</title>
        <authorList>
            <person name="Nowrousian M."/>
            <person name="Teichert I."/>
            <person name="Kueck U."/>
        </authorList>
    </citation>
    <scope>NUCLEOTIDE SEQUENCE [LARGE SCALE GENOMIC DNA]</scope>
    <source>
        <strain evidence="2 3">R19027</strain>
        <tissue evidence="2">Mycelium</tissue>
    </source>
</reference>
<accession>A0A8S8ZGE5</accession>
<dbReference type="AlphaFoldDB" id="A0A8S8ZGE5"/>
<sequence>MEPNTNTNTNTSTITMYGDDYLNTMLNSDGEWDADLLWCPDNSMFGLTPDGGLLPNFIGATIANTEEAFLRQKEVERQYLKRLRKKRKARKQRQRKEKKKRVAKAIRKREDETELALEAVLGLTKAKAKGKGKAKAKKTIRETHPLLVCAATKMGLRLEDMKTRGKGRKGVPPLVAVTSASPFALLVSEIPHLENFPLVVQHVVVVHVRVYHLVPRSVPCCSRAAHARGGQVPWRGGFLCPGSLQGVGVVLYGRRGGVDWGWFPS</sequence>
<organism evidence="2 3">
    <name type="scientific">Sordaria macrospora</name>
    <dbReference type="NCBI Taxonomy" id="5147"/>
    <lineage>
        <taxon>Eukaryota</taxon>
        <taxon>Fungi</taxon>
        <taxon>Dikarya</taxon>
        <taxon>Ascomycota</taxon>
        <taxon>Pezizomycotina</taxon>
        <taxon>Sordariomycetes</taxon>
        <taxon>Sordariomycetidae</taxon>
        <taxon>Sordariales</taxon>
        <taxon>Sordariaceae</taxon>
        <taxon>Sordaria</taxon>
    </lineage>
</organism>
<gene>
    <name evidence="2" type="ORF">SMACR_09277</name>
</gene>